<feature type="compositionally biased region" description="Basic and acidic residues" evidence="1">
    <location>
        <begin position="737"/>
        <end position="746"/>
    </location>
</feature>
<keyword evidence="4" id="KW-1185">Reference proteome</keyword>
<reference evidence="3 4" key="1">
    <citation type="journal article" date="2017" name="Int. J. Parasitol.">
        <title>The genome of the protozoan parasite Cystoisospora suis and a reverse vaccinology approach to identify vaccine candidates.</title>
        <authorList>
            <person name="Palmieri N."/>
            <person name="Shrestha A."/>
            <person name="Ruttkowski B."/>
            <person name="Beck T."/>
            <person name="Vogl C."/>
            <person name="Tomley F."/>
            <person name="Blake D.P."/>
            <person name="Joachim A."/>
        </authorList>
    </citation>
    <scope>NUCLEOTIDE SEQUENCE [LARGE SCALE GENOMIC DNA]</scope>
    <source>
        <strain evidence="3 4">Wien I</strain>
    </source>
</reference>
<feature type="compositionally biased region" description="Polar residues" evidence="1">
    <location>
        <begin position="404"/>
        <end position="421"/>
    </location>
</feature>
<name>A0A2C6KQG4_9APIC</name>
<feature type="compositionally biased region" description="Polar residues" evidence="1">
    <location>
        <begin position="206"/>
        <end position="229"/>
    </location>
</feature>
<dbReference type="VEuPathDB" id="ToxoDB:CSUI_006392"/>
<protein>
    <recommendedName>
        <fullName evidence="5">Transmembrane protein</fullName>
    </recommendedName>
</protein>
<comment type="caution">
    <text evidence="3">The sequence shown here is derived from an EMBL/GenBank/DDBJ whole genome shotgun (WGS) entry which is preliminary data.</text>
</comment>
<evidence type="ECO:0000256" key="2">
    <source>
        <dbReference type="SAM" id="SignalP"/>
    </source>
</evidence>
<gene>
    <name evidence="3" type="ORF">CSUI_006392</name>
</gene>
<feature type="compositionally biased region" description="Basic and acidic residues" evidence="1">
    <location>
        <begin position="693"/>
        <end position="702"/>
    </location>
</feature>
<accession>A0A2C6KQG4</accession>
<keyword evidence="2" id="KW-0732">Signal</keyword>
<dbReference type="EMBL" id="MIGC01003226">
    <property type="protein sequence ID" value="PHJ19777.1"/>
    <property type="molecule type" value="Genomic_DNA"/>
</dbReference>
<feature type="compositionally biased region" description="Polar residues" evidence="1">
    <location>
        <begin position="429"/>
        <end position="440"/>
    </location>
</feature>
<evidence type="ECO:0000313" key="4">
    <source>
        <dbReference type="Proteomes" id="UP000221165"/>
    </source>
</evidence>
<dbReference type="GeneID" id="94429763"/>
<feature type="region of interest" description="Disordered" evidence="1">
    <location>
        <begin position="688"/>
        <end position="760"/>
    </location>
</feature>
<evidence type="ECO:0000313" key="3">
    <source>
        <dbReference type="EMBL" id="PHJ19777.1"/>
    </source>
</evidence>
<feature type="compositionally biased region" description="Basic residues" evidence="1">
    <location>
        <begin position="287"/>
        <end position="298"/>
    </location>
</feature>
<feature type="compositionally biased region" description="Basic and acidic residues" evidence="1">
    <location>
        <begin position="299"/>
        <end position="311"/>
    </location>
</feature>
<feature type="region of interest" description="Disordered" evidence="1">
    <location>
        <begin position="87"/>
        <end position="317"/>
    </location>
</feature>
<feature type="compositionally biased region" description="Acidic residues" evidence="1">
    <location>
        <begin position="613"/>
        <end position="623"/>
    </location>
</feature>
<dbReference type="RefSeq" id="XP_067921473.1">
    <property type="nucleotide sequence ID" value="XM_068066552.1"/>
</dbReference>
<evidence type="ECO:0000256" key="1">
    <source>
        <dbReference type="SAM" id="MobiDB-lite"/>
    </source>
</evidence>
<sequence>MGGSGASPRRICVGVLFVVSFLFSPQNRVSQQRSHFYPFPLQLTSTDNGDHFSVWLRSQLETLMGQSPPFIGAEPSWAHLLQAAASPLDSPAKHDAGEAKKKKRRSERDVEGNGGFDPEAAPLLNGYQELSGSDGEALTTTAPSASKLPAGSVSRQGGNIEERSFGVRGAPPGTERAPSRSRAPEPQLGGREALQEPGAREGTHPGGSSSDQGMESSPVSSARAETTAGTAPLLSKSEAAQREEVQGAEWLNATDLRENRRRSARGSNMEGSGAYAVWADQDEDVHKIKRRRKKKKRSGHEGHAKHGDFHGDNGPAEAVERATVLAVHNGVIQEPTKENSEIGEIGCLKVSNTPRKELHITTAGSRRGAHRVASRRPEKLPGGPTRKSMSHQSHDRNGGGQPCSLRSQRNYLNHNVHTISDQRPHPLRQPNSSKAIASKTSLDKAVDPEVQQTLPERFSALNDETAQPLPGFDSGIEMQALRDLMTQQARSKDQVTKKVRDVLREASDWASEQLSHMHELQAMLDDEHYRWQLARLRAAEEISDWRTMSADYRRRLKNELKWRQSGGAPFIMDRQHSLRHSYEIPPGRRWPRRQRLRRDPESYQLLSQSSEDSSSEEETEDGDFFTRLRRLKTPGDESEREKSGTLLQRLVSGAKEKRRARDHRRRERRDRFALQKLISQTITALDNEAISEPVKHRTDGTPDRTTTGGLPARKPGGEPSNEEGESEELSAESEGTISKRNDEPRAHAFNVHLPSLSSWT</sequence>
<feature type="compositionally biased region" description="Low complexity" evidence="1">
    <location>
        <begin position="602"/>
        <end position="612"/>
    </location>
</feature>
<feature type="signal peptide" evidence="2">
    <location>
        <begin position="1"/>
        <end position="31"/>
    </location>
</feature>
<feature type="chain" id="PRO_5012361071" description="Transmembrane protein" evidence="2">
    <location>
        <begin position="32"/>
        <end position="760"/>
    </location>
</feature>
<organism evidence="3 4">
    <name type="scientific">Cystoisospora suis</name>
    <dbReference type="NCBI Taxonomy" id="483139"/>
    <lineage>
        <taxon>Eukaryota</taxon>
        <taxon>Sar</taxon>
        <taxon>Alveolata</taxon>
        <taxon>Apicomplexa</taxon>
        <taxon>Conoidasida</taxon>
        <taxon>Coccidia</taxon>
        <taxon>Eucoccidiorida</taxon>
        <taxon>Eimeriorina</taxon>
        <taxon>Sarcocystidae</taxon>
        <taxon>Cystoisospora</taxon>
    </lineage>
</organism>
<feature type="region of interest" description="Disordered" evidence="1">
    <location>
        <begin position="356"/>
        <end position="446"/>
    </location>
</feature>
<dbReference type="Proteomes" id="UP000221165">
    <property type="component" value="Unassembled WGS sequence"/>
</dbReference>
<feature type="compositionally biased region" description="Basic residues" evidence="1">
    <location>
        <begin position="656"/>
        <end position="668"/>
    </location>
</feature>
<feature type="compositionally biased region" description="Acidic residues" evidence="1">
    <location>
        <begin position="720"/>
        <end position="731"/>
    </location>
</feature>
<proteinExistence type="predicted"/>
<dbReference type="AlphaFoldDB" id="A0A2C6KQG4"/>
<feature type="compositionally biased region" description="Basic and acidic residues" evidence="1">
    <location>
        <begin position="633"/>
        <end position="643"/>
    </location>
</feature>
<evidence type="ECO:0008006" key="5">
    <source>
        <dbReference type="Google" id="ProtNLM"/>
    </source>
</evidence>
<feature type="region of interest" description="Disordered" evidence="1">
    <location>
        <begin position="582"/>
        <end position="672"/>
    </location>
</feature>